<name>A0A0F9NYX5_9ZZZZ</name>
<dbReference type="GO" id="GO:0003677">
    <property type="term" value="F:DNA binding"/>
    <property type="evidence" value="ECO:0007669"/>
    <property type="project" value="InterPro"/>
</dbReference>
<proteinExistence type="predicted"/>
<comment type="caution">
    <text evidence="3">The sequence shown here is derived from an EMBL/GenBank/DDBJ whole genome shotgun (WGS) entry which is preliminary data.</text>
</comment>
<evidence type="ECO:0000259" key="2">
    <source>
        <dbReference type="SMART" id="SM00496"/>
    </source>
</evidence>
<feature type="compositionally biased region" description="Polar residues" evidence="1">
    <location>
        <begin position="102"/>
        <end position="113"/>
    </location>
</feature>
<feature type="domain" description="Nuclease associated modular" evidence="2">
    <location>
        <begin position="134"/>
        <end position="150"/>
    </location>
</feature>
<evidence type="ECO:0000256" key="1">
    <source>
        <dbReference type="SAM" id="MobiDB-lite"/>
    </source>
</evidence>
<feature type="domain" description="Nuclease associated modular" evidence="2">
    <location>
        <begin position="158"/>
        <end position="174"/>
    </location>
</feature>
<feature type="region of interest" description="Disordered" evidence="1">
    <location>
        <begin position="102"/>
        <end position="125"/>
    </location>
</feature>
<dbReference type="AlphaFoldDB" id="A0A0F9NYX5"/>
<organism evidence="3">
    <name type="scientific">marine sediment metagenome</name>
    <dbReference type="NCBI Taxonomy" id="412755"/>
    <lineage>
        <taxon>unclassified sequences</taxon>
        <taxon>metagenomes</taxon>
        <taxon>ecological metagenomes</taxon>
    </lineage>
</organism>
<sequence length="295" mass="35555">MNIHKLINFYNIATKNKINNGWKKIKIKYSFIFKMIKEKTIFLNNSYSYPERIYCILYNIYKIPICNHENCKNEIHFQKQHGYSYGFLKYCGRNCALTSKNRNKSVSNGLKGNTNHKGKKHSLEVRKRISEKHKGKKLSKETRKKISEAFSGKKHPMYGKHHSEEAKRKIRISTINQIKKQKGQIHPVYNVNSIQYLNWINRTFNLSGQYAENPNEYHIKDLGYFIDFIDFKNKVIIEWDEKKHYDKNNNLRKKDLKRQNIIQNYFSDFKFIRINENKFLSLTIKQRYQYFNKVL</sequence>
<reference evidence="3" key="1">
    <citation type="journal article" date="2015" name="Nature">
        <title>Complex archaea that bridge the gap between prokaryotes and eukaryotes.</title>
        <authorList>
            <person name="Spang A."/>
            <person name="Saw J.H."/>
            <person name="Jorgensen S.L."/>
            <person name="Zaremba-Niedzwiedzka K."/>
            <person name="Martijn J."/>
            <person name="Lind A.E."/>
            <person name="van Eijk R."/>
            <person name="Schleper C."/>
            <person name="Guy L."/>
            <person name="Ettema T.J."/>
        </authorList>
    </citation>
    <scope>NUCLEOTIDE SEQUENCE</scope>
</reference>
<protein>
    <recommendedName>
        <fullName evidence="2">Nuclease associated modular domain-containing protein</fullName>
    </recommendedName>
</protein>
<gene>
    <name evidence="3" type="ORF">LCGC14_1202250</name>
</gene>
<dbReference type="SMART" id="SM00496">
    <property type="entry name" value="IENR2"/>
    <property type="match status" value="3"/>
</dbReference>
<accession>A0A0F9NYX5</accession>
<dbReference type="Pfam" id="PF07460">
    <property type="entry name" value="NUMOD3"/>
    <property type="match status" value="2"/>
</dbReference>
<evidence type="ECO:0000313" key="3">
    <source>
        <dbReference type="EMBL" id="KKM94045.1"/>
    </source>
</evidence>
<dbReference type="EMBL" id="LAZR01006189">
    <property type="protein sequence ID" value="KKM94045.1"/>
    <property type="molecule type" value="Genomic_DNA"/>
</dbReference>
<dbReference type="SUPFAM" id="SSF64496">
    <property type="entry name" value="DNA-binding domain of intron-encoded endonucleases"/>
    <property type="match status" value="1"/>
</dbReference>
<dbReference type="InterPro" id="IPR003611">
    <property type="entry name" value="NUMOD3"/>
</dbReference>
<feature type="domain" description="Nuclease associated modular" evidence="2">
    <location>
        <begin position="117"/>
        <end position="133"/>
    </location>
</feature>